<accession>A0A450ZM28</accession>
<dbReference type="Gene3D" id="1.25.10.10">
    <property type="entry name" value="Leucine-rich Repeat Variant"/>
    <property type="match status" value="1"/>
</dbReference>
<dbReference type="InterPro" id="IPR004027">
    <property type="entry name" value="SEC_C_motif"/>
</dbReference>
<gene>
    <name evidence="2" type="ORF">BECKTUN1418E_GA0071001_10559</name>
    <name evidence="1" type="ORF">BECKTUN1418F_GA0071002_10579</name>
</gene>
<dbReference type="Pfam" id="PF03695">
    <property type="entry name" value="UPF0149"/>
    <property type="match status" value="1"/>
</dbReference>
<dbReference type="SUPFAM" id="SSF103642">
    <property type="entry name" value="Sec-C motif"/>
    <property type="match status" value="1"/>
</dbReference>
<name>A0A450ZM28_9GAMM</name>
<evidence type="ECO:0000313" key="2">
    <source>
        <dbReference type="EMBL" id="VFK59946.1"/>
    </source>
</evidence>
<dbReference type="Gene3D" id="3.10.450.50">
    <property type="match status" value="1"/>
</dbReference>
<dbReference type="SUPFAM" id="SSF101327">
    <property type="entry name" value="YgfB-like"/>
    <property type="match status" value="1"/>
</dbReference>
<dbReference type="PANTHER" id="PTHR33747">
    <property type="entry name" value="UPF0225 PROTEIN SCO1677"/>
    <property type="match status" value="1"/>
</dbReference>
<sequence>MIIDSKFDILRKLGEPDQSKEWADYLVYGFGCDDVPNLLDIVTDQTTNDADENSAEIWASLHAWRTLGQLRCSEAIEPLINLFDRFNQNDWALTELPMVIGMIGNAGIEPLNRYLNSPSHDSFSRVMALESMEEIGLRHLDSRETVVSVMTTYLKSPDQDDPFLNACVVAGLLDFSAVESIDTIREVYAKGLAELSVCGDIEEIEISLGLRSERSTPKPDYHPDFPFEELPRLYEDESDQIIGFCLMKYGEDASIQGISELHGYLTAIASSPKLIMPSVWFPAIWGSGDQAPEWDDMNEIKQFSSAVMDHYNEALNLLRNTQYQALFIERQINGKGVLVVNDWCEGYLRGLQFWPTLDKQEQHFLEEQTSGIQLFGTDEGIDQLDAMSEIEIEFLQQAIDPVVQNVFDHFNSERKKYTTIEREGAKIGRNDPCPCGSGKKFKKCCLH</sequence>
<protein>
    <submittedName>
        <fullName evidence="1">YecA family protein</fullName>
    </submittedName>
</protein>
<dbReference type="EMBL" id="CAADFV010000055">
    <property type="protein sequence ID" value="VFK59946.1"/>
    <property type="molecule type" value="Genomic_DNA"/>
</dbReference>
<dbReference type="PANTHER" id="PTHR33747:SF1">
    <property type="entry name" value="ADENYLATE CYCLASE-ASSOCIATED CAP C-TERMINAL DOMAIN-CONTAINING PROTEIN"/>
    <property type="match status" value="1"/>
</dbReference>
<reference evidence="1" key="1">
    <citation type="submission" date="2019-02" db="EMBL/GenBank/DDBJ databases">
        <authorList>
            <person name="Gruber-Vodicka R. H."/>
            <person name="Seah K. B. B."/>
        </authorList>
    </citation>
    <scope>NUCLEOTIDE SEQUENCE</scope>
    <source>
        <strain evidence="2">BECK_BY2</strain>
        <strain evidence="1">BECK_BY3</strain>
    </source>
</reference>
<dbReference type="AlphaFoldDB" id="A0A450ZM28"/>
<dbReference type="InterPro" id="IPR011989">
    <property type="entry name" value="ARM-like"/>
</dbReference>
<organism evidence="1">
    <name type="scientific">Candidatus Kentrum sp. TUN</name>
    <dbReference type="NCBI Taxonomy" id="2126343"/>
    <lineage>
        <taxon>Bacteria</taxon>
        <taxon>Pseudomonadati</taxon>
        <taxon>Pseudomonadota</taxon>
        <taxon>Gammaproteobacteria</taxon>
        <taxon>Candidatus Kentrum</taxon>
    </lineage>
</organism>
<evidence type="ECO:0000313" key="1">
    <source>
        <dbReference type="EMBL" id="VFK54831.1"/>
    </source>
</evidence>
<proteinExistence type="predicted"/>
<dbReference type="InterPro" id="IPR011978">
    <property type="entry name" value="YgfB-like"/>
</dbReference>
<dbReference type="NCBIfam" id="NF007704">
    <property type="entry name" value="PRK10396.1"/>
    <property type="match status" value="1"/>
</dbReference>
<dbReference type="InterPro" id="IPR036255">
    <property type="entry name" value="YgfB-like_sf"/>
</dbReference>
<dbReference type="Pfam" id="PF02810">
    <property type="entry name" value="SEC-C"/>
    <property type="match status" value="1"/>
</dbReference>
<dbReference type="NCBIfam" id="TIGR02292">
    <property type="entry name" value="ygfB_yecA"/>
    <property type="match status" value="1"/>
</dbReference>
<dbReference type="EMBL" id="CAADFY010000057">
    <property type="protein sequence ID" value="VFK54831.1"/>
    <property type="molecule type" value="Genomic_DNA"/>
</dbReference>